<gene>
    <name evidence="3" type="ORF">A2675_00765</name>
</gene>
<keyword evidence="1" id="KW-0812">Transmembrane</keyword>
<dbReference type="Proteomes" id="UP000176997">
    <property type="component" value="Unassembled WGS sequence"/>
</dbReference>
<evidence type="ECO:0000313" key="4">
    <source>
        <dbReference type="Proteomes" id="UP000176997"/>
    </source>
</evidence>
<dbReference type="Pfam" id="PF11141">
    <property type="entry name" value="DUF2914"/>
    <property type="match status" value="1"/>
</dbReference>
<feature type="transmembrane region" description="Helical" evidence="1">
    <location>
        <begin position="72"/>
        <end position="97"/>
    </location>
</feature>
<accession>A0A1G2S8T8</accession>
<feature type="transmembrane region" description="Helical" evidence="1">
    <location>
        <begin position="103"/>
        <end position="120"/>
    </location>
</feature>
<evidence type="ECO:0000259" key="2">
    <source>
        <dbReference type="Pfam" id="PF11141"/>
    </source>
</evidence>
<evidence type="ECO:0000256" key="1">
    <source>
        <dbReference type="SAM" id="Phobius"/>
    </source>
</evidence>
<dbReference type="STRING" id="1802723.A2675_00765"/>
<protein>
    <recommendedName>
        <fullName evidence="2">DUF2914 domain-containing protein</fullName>
    </recommendedName>
</protein>
<dbReference type="InterPro" id="IPR022606">
    <property type="entry name" value="DUF2914"/>
</dbReference>
<comment type="caution">
    <text evidence="3">The sequence shown here is derived from an EMBL/GenBank/DDBJ whole genome shotgun (WGS) entry which is preliminary data.</text>
</comment>
<organism evidence="3 4">
    <name type="scientific">Candidatus Yonathbacteria bacterium RIFCSPHIGHO2_01_FULL_51_10</name>
    <dbReference type="NCBI Taxonomy" id="1802723"/>
    <lineage>
        <taxon>Bacteria</taxon>
        <taxon>Candidatus Yonathiibacteriota</taxon>
    </lineage>
</organism>
<keyword evidence="1" id="KW-0472">Membrane</keyword>
<proteinExistence type="predicted"/>
<feature type="transmembrane region" description="Helical" evidence="1">
    <location>
        <begin position="132"/>
        <end position="155"/>
    </location>
</feature>
<keyword evidence="1" id="KW-1133">Transmembrane helix</keyword>
<evidence type="ECO:0000313" key="3">
    <source>
        <dbReference type="EMBL" id="OHA81099.1"/>
    </source>
</evidence>
<reference evidence="3 4" key="1">
    <citation type="journal article" date="2016" name="Nat. Commun.">
        <title>Thousands of microbial genomes shed light on interconnected biogeochemical processes in an aquifer system.</title>
        <authorList>
            <person name="Anantharaman K."/>
            <person name="Brown C.T."/>
            <person name="Hug L.A."/>
            <person name="Sharon I."/>
            <person name="Castelle C.J."/>
            <person name="Probst A.J."/>
            <person name="Thomas B.C."/>
            <person name="Singh A."/>
            <person name="Wilkins M.J."/>
            <person name="Karaoz U."/>
            <person name="Brodie E.L."/>
            <person name="Williams K.H."/>
            <person name="Hubbard S.S."/>
            <person name="Banfield J.F."/>
        </authorList>
    </citation>
    <scope>NUCLEOTIDE SEQUENCE [LARGE SCALE GENOMIC DNA]</scope>
</reference>
<sequence>MKLFSDFASFCLRHERVLSPAVFLGGFIIDNLTLTRIDLWVSNAVLFSYLAIAGTSISLANYYEGRGAQSRFAARATVVLELAMQFALGGLFSGYFIYYTKSASLAVSWPFIAVLLFMLIGNELFKKRYQRLGFQVGAFFFALFSFMIFFVPVIVGKMGVLVFLVSGVLSIVGIAAFLALVALLAPQRIRGGRRTLILVIGGIYLALNVAYFTNIIPPIPLALKSSGVYQGVERTATGDYELSGEQHSFFDRLKFYEEVHLTPGERVYAYSAVFAPTKLSTSVVHRWQYYNEGKRQWVTSTEVSFPVAGGRDGGYRGFSYKDAVFPGKWRVEVMTPQGQVLGQVQFVVFYVDTPPVLITTVG</sequence>
<dbReference type="EMBL" id="MHUS01000014">
    <property type="protein sequence ID" value="OHA81099.1"/>
    <property type="molecule type" value="Genomic_DNA"/>
</dbReference>
<dbReference type="AlphaFoldDB" id="A0A1G2S8T8"/>
<feature type="transmembrane region" description="Helical" evidence="1">
    <location>
        <begin position="161"/>
        <end position="184"/>
    </location>
</feature>
<feature type="transmembrane region" description="Helical" evidence="1">
    <location>
        <begin position="40"/>
        <end position="60"/>
    </location>
</feature>
<name>A0A1G2S8T8_9BACT</name>
<feature type="transmembrane region" description="Helical" evidence="1">
    <location>
        <begin position="196"/>
        <end position="216"/>
    </location>
</feature>
<feature type="domain" description="DUF2914" evidence="2">
    <location>
        <begin position="281"/>
        <end position="348"/>
    </location>
</feature>